<reference evidence="2" key="2">
    <citation type="submission" date="2025-09" db="UniProtKB">
        <authorList>
            <consortium name="Ensembl"/>
        </authorList>
    </citation>
    <scope>IDENTIFICATION</scope>
</reference>
<dbReference type="Ensembl" id="ENSPSTT00000020012.1">
    <property type="protein sequence ID" value="ENSPSTP00000019104.1"/>
    <property type="gene ID" value="ENSPSTG00000013763.1"/>
</dbReference>
<evidence type="ECO:0000313" key="3">
    <source>
        <dbReference type="Proteomes" id="UP000694428"/>
    </source>
</evidence>
<evidence type="ECO:0000313" key="2">
    <source>
        <dbReference type="Ensembl" id="ENSPSTP00000019104.1"/>
    </source>
</evidence>
<name>A0A8C9FT71_PAVCR</name>
<evidence type="ECO:0000256" key="1">
    <source>
        <dbReference type="SAM" id="MobiDB-lite"/>
    </source>
</evidence>
<dbReference type="Proteomes" id="UP000694428">
    <property type="component" value="Unplaced"/>
</dbReference>
<dbReference type="AlphaFoldDB" id="A0A8C9FT71"/>
<sequence length="90" mass="9857">SCSSACARWGPSGGEHPASGSGVGGIVLLCSGSAFCRDASHHFCYTNVRSPCWRDIWTRMQIRVNSSRVIRVTQVGSEEELRELEESKQV</sequence>
<accession>A0A8C9FT71</accession>
<keyword evidence="3" id="KW-1185">Reference proteome</keyword>
<organism evidence="2 3">
    <name type="scientific">Pavo cristatus</name>
    <name type="common">Indian peafowl</name>
    <name type="synonym">Blue peafowl</name>
    <dbReference type="NCBI Taxonomy" id="9049"/>
    <lineage>
        <taxon>Eukaryota</taxon>
        <taxon>Metazoa</taxon>
        <taxon>Chordata</taxon>
        <taxon>Craniata</taxon>
        <taxon>Vertebrata</taxon>
        <taxon>Euteleostomi</taxon>
        <taxon>Archelosauria</taxon>
        <taxon>Archosauria</taxon>
        <taxon>Dinosauria</taxon>
        <taxon>Saurischia</taxon>
        <taxon>Theropoda</taxon>
        <taxon>Coelurosauria</taxon>
        <taxon>Aves</taxon>
        <taxon>Neognathae</taxon>
        <taxon>Galloanserae</taxon>
        <taxon>Galliformes</taxon>
        <taxon>Phasianidae</taxon>
        <taxon>Phasianinae</taxon>
        <taxon>Pavo</taxon>
    </lineage>
</organism>
<proteinExistence type="predicted"/>
<feature type="region of interest" description="Disordered" evidence="1">
    <location>
        <begin position="1"/>
        <end position="21"/>
    </location>
</feature>
<protein>
    <submittedName>
        <fullName evidence="2">Uncharacterized protein</fullName>
    </submittedName>
</protein>
<reference evidence="2" key="1">
    <citation type="submission" date="2025-08" db="UniProtKB">
        <authorList>
            <consortium name="Ensembl"/>
        </authorList>
    </citation>
    <scope>IDENTIFICATION</scope>
</reference>